<sequence>MNWRRCPFSALRRLSGWSAGHRTMATSSVPNRPPLLSLPPSVLWFPVLGWPRAPCPVRNSTDAWQPFHCRVAEIGTMMTKTNGTLPNLNLQLRSVRHWTNAWKRSVRSEMPTGQMT</sequence>
<reference evidence="1" key="1">
    <citation type="submission" date="2011-07" db="EMBL/GenBank/DDBJ databases">
        <title>The Genome Sequence of Exophiala (Wangiella) dermatitidis NIH/UT8656.</title>
        <authorList>
            <consortium name="The Broad Institute Genome Sequencing Platform"/>
            <person name="Cuomo C."/>
            <person name="Wang Z."/>
            <person name="Hunicke-Smith S."/>
            <person name="Szanislo P.J."/>
            <person name="Earl A."/>
            <person name="Young S.K."/>
            <person name="Zeng Q."/>
            <person name="Gargeya S."/>
            <person name="Fitzgerald M."/>
            <person name="Haas B."/>
            <person name="Abouelleil A."/>
            <person name="Alvarado L."/>
            <person name="Arachchi H.M."/>
            <person name="Berlin A."/>
            <person name="Brown A."/>
            <person name="Chapman S.B."/>
            <person name="Chen Z."/>
            <person name="Dunbar C."/>
            <person name="Freedman E."/>
            <person name="Gearin G."/>
            <person name="Gellesch M."/>
            <person name="Goldberg J."/>
            <person name="Griggs A."/>
            <person name="Gujja S."/>
            <person name="Heiman D."/>
            <person name="Howarth C."/>
            <person name="Larson L."/>
            <person name="Lui A."/>
            <person name="MacDonald P.J.P."/>
            <person name="Montmayeur A."/>
            <person name="Murphy C."/>
            <person name="Neiman D."/>
            <person name="Pearson M."/>
            <person name="Priest M."/>
            <person name="Roberts A."/>
            <person name="Saif S."/>
            <person name="Shea T."/>
            <person name="Shenoy N."/>
            <person name="Sisk P."/>
            <person name="Stolte C."/>
            <person name="Sykes S."/>
            <person name="Wortman J."/>
            <person name="Nusbaum C."/>
            <person name="Birren B."/>
        </authorList>
    </citation>
    <scope>NUCLEOTIDE SEQUENCE</scope>
    <source>
        <strain evidence="1">NIH/UT8656</strain>
    </source>
</reference>
<evidence type="ECO:0000313" key="2">
    <source>
        <dbReference type="Proteomes" id="UP000007304"/>
    </source>
</evidence>
<name>H6C6C3_EXODN</name>
<organism evidence="1 2">
    <name type="scientific">Exophiala dermatitidis (strain ATCC 34100 / CBS 525.76 / NIH/UT8656)</name>
    <name type="common">Black yeast</name>
    <name type="synonym">Wangiella dermatitidis</name>
    <dbReference type="NCBI Taxonomy" id="858893"/>
    <lineage>
        <taxon>Eukaryota</taxon>
        <taxon>Fungi</taxon>
        <taxon>Dikarya</taxon>
        <taxon>Ascomycota</taxon>
        <taxon>Pezizomycotina</taxon>
        <taxon>Eurotiomycetes</taxon>
        <taxon>Chaetothyriomycetidae</taxon>
        <taxon>Chaetothyriales</taxon>
        <taxon>Herpotrichiellaceae</taxon>
        <taxon>Exophiala</taxon>
    </lineage>
</organism>
<dbReference type="AlphaFoldDB" id="H6C6C3"/>
<keyword evidence="2" id="KW-1185">Reference proteome</keyword>
<dbReference type="EMBL" id="JH226135">
    <property type="protein sequence ID" value="EHY59269.1"/>
    <property type="molecule type" value="Genomic_DNA"/>
</dbReference>
<accession>H6C6C3</accession>
<dbReference type="VEuPathDB" id="FungiDB:HMPREF1120_07262"/>
<protein>
    <submittedName>
        <fullName evidence="1">Uncharacterized protein</fullName>
    </submittedName>
</protein>
<dbReference type="Proteomes" id="UP000007304">
    <property type="component" value="Unassembled WGS sequence"/>
</dbReference>
<evidence type="ECO:0000313" key="1">
    <source>
        <dbReference type="EMBL" id="EHY59269.1"/>
    </source>
</evidence>
<dbReference type="GeneID" id="20311901"/>
<dbReference type="RefSeq" id="XP_009159730.1">
    <property type="nucleotide sequence ID" value="XM_009161482.1"/>
</dbReference>
<proteinExistence type="predicted"/>
<gene>
    <name evidence="1" type="ORF">HMPREF1120_07262</name>
</gene>
<dbReference type="HOGENOM" id="CLU_2096886_0_0_1"/>
<dbReference type="InParanoid" id="H6C6C3"/>